<sequence length="202" mass="22046">MLVVCSRDLKIPGAHSHDLSYAVHPRYNPDSGICPQPQKSKLAFKHPCELQVPLCVFLQPGQVVAVLLPQHVPSLPSQCSWTAGSQSQDLVNCIQPTDTDTHGNGATAFSDATALALGMESNAWHGSQIRRTRHQQQPNNVMPPCLHLHWPWPASTSTIKLAGRPWLTCSYTDTPISCWPLAPAGPRQFASSTPVRSISTCR</sequence>
<evidence type="ECO:0000313" key="1">
    <source>
        <dbReference type="EMBL" id="KAG2613917.1"/>
    </source>
</evidence>
<comment type="caution">
    <text evidence="1">The sequence shown here is derived from an EMBL/GenBank/DDBJ whole genome shotgun (WGS) entry which is preliminary data.</text>
</comment>
<dbReference type="AlphaFoldDB" id="A0A8T0TV22"/>
<organism evidence="1 2">
    <name type="scientific">Panicum virgatum</name>
    <name type="common">Blackwell switchgrass</name>
    <dbReference type="NCBI Taxonomy" id="38727"/>
    <lineage>
        <taxon>Eukaryota</taxon>
        <taxon>Viridiplantae</taxon>
        <taxon>Streptophyta</taxon>
        <taxon>Embryophyta</taxon>
        <taxon>Tracheophyta</taxon>
        <taxon>Spermatophyta</taxon>
        <taxon>Magnoliopsida</taxon>
        <taxon>Liliopsida</taxon>
        <taxon>Poales</taxon>
        <taxon>Poaceae</taxon>
        <taxon>PACMAD clade</taxon>
        <taxon>Panicoideae</taxon>
        <taxon>Panicodae</taxon>
        <taxon>Paniceae</taxon>
        <taxon>Panicinae</taxon>
        <taxon>Panicum</taxon>
        <taxon>Panicum sect. Hiantes</taxon>
    </lineage>
</organism>
<dbReference type="EMBL" id="CM029043">
    <property type="protein sequence ID" value="KAG2613917.1"/>
    <property type="molecule type" value="Genomic_DNA"/>
</dbReference>
<accession>A0A8T0TV22</accession>
<gene>
    <name evidence="1" type="ORF">PVAP13_4KG385200</name>
</gene>
<evidence type="ECO:0000313" key="2">
    <source>
        <dbReference type="Proteomes" id="UP000823388"/>
    </source>
</evidence>
<protein>
    <submittedName>
        <fullName evidence="1">Uncharacterized protein</fullName>
    </submittedName>
</protein>
<proteinExistence type="predicted"/>
<keyword evidence="2" id="KW-1185">Reference proteome</keyword>
<reference evidence="1" key="1">
    <citation type="submission" date="2020-05" db="EMBL/GenBank/DDBJ databases">
        <title>WGS assembly of Panicum virgatum.</title>
        <authorList>
            <person name="Lovell J.T."/>
            <person name="Jenkins J."/>
            <person name="Shu S."/>
            <person name="Juenger T.E."/>
            <person name="Schmutz J."/>
        </authorList>
    </citation>
    <scope>NUCLEOTIDE SEQUENCE</scope>
    <source>
        <strain evidence="1">AP13</strain>
    </source>
</reference>
<name>A0A8T0TV22_PANVG</name>
<dbReference type="Proteomes" id="UP000823388">
    <property type="component" value="Chromosome 4K"/>
</dbReference>